<protein>
    <submittedName>
        <fullName evidence="1">Transposon ty3-g Gag-Pol polyprotein</fullName>
    </submittedName>
</protein>
<dbReference type="AlphaFoldDB" id="A0AAV4DSJ5"/>
<name>A0AAV4DSJ5_9GAST</name>
<comment type="caution">
    <text evidence="1">The sequence shown here is derived from an EMBL/GenBank/DDBJ whole genome shotgun (WGS) entry which is preliminary data.</text>
</comment>
<dbReference type="InterPro" id="IPR043502">
    <property type="entry name" value="DNA/RNA_pol_sf"/>
</dbReference>
<dbReference type="Proteomes" id="UP000735302">
    <property type="component" value="Unassembled WGS sequence"/>
</dbReference>
<reference evidence="1 2" key="1">
    <citation type="journal article" date="2021" name="Elife">
        <title>Chloroplast acquisition without the gene transfer in kleptoplastic sea slugs, Plakobranchus ocellatus.</title>
        <authorList>
            <person name="Maeda T."/>
            <person name="Takahashi S."/>
            <person name="Yoshida T."/>
            <person name="Shimamura S."/>
            <person name="Takaki Y."/>
            <person name="Nagai Y."/>
            <person name="Toyoda A."/>
            <person name="Suzuki Y."/>
            <person name="Arimoto A."/>
            <person name="Ishii H."/>
            <person name="Satoh N."/>
            <person name="Nishiyama T."/>
            <person name="Hasebe M."/>
            <person name="Maruyama T."/>
            <person name="Minagawa J."/>
            <person name="Obokata J."/>
            <person name="Shigenobu S."/>
        </authorList>
    </citation>
    <scope>NUCLEOTIDE SEQUENCE [LARGE SCALE GENOMIC DNA]</scope>
</reference>
<evidence type="ECO:0000313" key="1">
    <source>
        <dbReference type="EMBL" id="GFO47297.1"/>
    </source>
</evidence>
<dbReference type="InterPro" id="IPR043128">
    <property type="entry name" value="Rev_trsase/Diguanyl_cyclase"/>
</dbReference>
<gene>
    <name evidence="1" type="ORF">PoB_007380200</name>
</gene>
<accession>A0AAV4DSJ5</accession>
<dbReference type="SUPFAM" id="SSF56672">
    <property type="entry name" value="DNA/RNA polymerases"/>
    <property type="match status" value="1"/>
</dbReference>
<dbReference type="Gene3D" id="3.10.10.10">
    <property type="entry name" value="HIV Type 1 Reverse Transcriptase, subunit A, domain 1"/>
    <property type="match status" value="1"/>
</dbReference>
<evidence type="ECO:0000313" key="2">
    <source>
        <dbReference type="Proteomes" id="UP000735302"/>
    </source>
</evidence>
<proteinExistence type="predicted"/>
<dbReference type="EMBL" id="BLXT01008292">
    <property type="protein sequence ID" value="GFO47297.1"/>
    <property type="molecule type" value="Genomic_DNA"/>
</dbReference>
<keyword evidence="2" id="KW-1185">Reference proteome</keyword>
<dbReference type="Gene3D" id="3.30.70.270">
    <property type="match status" value="1"/>
</dbReference>
<organism evidence="1 2">
    <name type="scientific">Plakobranchus ocellatus</name>
    <dbReference type="NCBI Taxonomy" id="259542"/>
    <lineage>
        <taxon>Eukaryota</taxon>
        <taxon>Metazoa</taxon>
        <taxon>Spiralia</taxon>
        <taxon>Lophotrochozoa</taxon>
        <taxon>Mollusca</taxon>
        <taxon>Gastropoda</taxon>
        <taxon>Heterobranchia</taxon>
        <taxon>Euthyneura</taxon>
        <taxon>Panpulmonata</taxon>
        <taxon>Sacoglossa</taxon>
        <taxon>Placobranchoidea</taxon>
        <taxon>Plakobranchidae</taxon>
        <taxon>Plakobranchus</taxon>
    </lineage>
</organism>
<sequence length="89" mass="10262">MRKALGDGEFGNHQEEQFSNALSVNIVKKKDSPTHICIDFWQFNKLTVFDPYPTTPAADIFHGMKKDKYLSKIDLRRVTGRYLSVKKIS</sequence>